<organism evidence="1 2">
    <name type="scientific">Flavobacterium terrae</name>
    <dbReference type="NCBI Taxonomy" id="415425"/>
    <lineage>
        <taxon>Bacteria</taxon>
        <taxon>Pseudomonadati</taxon>
        <taxon>Bacteroidota</taxon>
        <taxon>Flavobacteriia</taxon>
        <taxon>Flavobacteriales</taxon>
        <taxon>Flavobacteriaceae</taxon>
        <taxon>Flavobacterium</taxon>
    </lineage>
</organism>
<dbReference type="RefSeq" id="WP_073311428.1">
    <property type="nucleotide sequence ID" value="NZ_FQZI01000004.1"/>
</dbReference>
<accession>A0A1M6FLX3</accession>
<protein>
    <submittedName>
        <fullName evidence="1">Lycopene beta-cyclase</fullName>
    </submittedName>
</protein>
<dbReference type="Pfam" id="PF05834">
    <property type="entry name" value="Lycopene_cycl"/>
    <property type="match status" value="1"/>
</dbReference>
<keyword evidence="2" id="KW-1185">Reference proteome</keyword>
<gene>
    <name evidence="1" type="ORF">SAMN05444363_2239</name>
</gene>
<evidence type="ECO:0000313" key="2">
    <source>
        <dbReference type="Proteomes" id="UP000184488"/>
    </source>
</evidence>
<proteinExistence type="predicted"/>
<name>A0A1M6FLX3_9FLAO</name>
<evidence type="ECO:0000313" key="1">
    <source>
        <dbReference type="EMBL" id="SHI98700.1"/>
    </source>
</evidence>
<dbReference type="AlphaFoldDB" id="A0A1M6FLX3"/>
<reference evidence="2" key="1">
    <citation type="submission" date="2016-11" db="EMBL/GenBank/DDBJ databases">
        <authorList>
            <person name="Varghese N."/>
            <person name="Submissions S."/>
        </authorList>
    </citation>
    <scope>NUCLEOTIDE SEQUENCE [LARGE SCALE GENOMIC DNA]</scope>
    <source>
        <strain evidence="2">DSM 18829</strain>
    </source>
</reference>
<sequence>MKYDYIFAGLGLASMMIIVKMENEGILEGKNILVVEPNDKNANDRTWCFWEEGDGDWDQILTHKWSRAFYVDENVKIDCLNGSFYKMIESKNFYDFFRKTTRNCSLYWVKERVISFREENNSVIVQTAADNYEGAILFNSIFDIEELDSNKKFPLLQQNFVGWFIETDNNYFNPEEALFMDFSVSQKGNTRFMYVLPLSENKALFEYTLFSPDLLSFEEYELEIKEYLKKIGLENYNILAKEKGNIPMTTYPFWKKNSKLILNIGTAGGWTKASSGFTFSNVIRESQRVVDFLKRDAIDFKKFKVPTKFTFYDDLFVDVLYNDNSLGKVIFSSMFTKSDPNLILKFLDEKTTMFEDLQIIWSCPKKEFIKSFFRRLIK</sequence>
<dbReference type="Proteomes" id="UP000184488">
    <property type="component" value="Unassembled WGS sequence"/>
</dbReference>
<dbReference type="STRING" id="415425.SAMN05444363_2239"/>
<dbReference type="EMBL" id="FQZI01000004">
    <property type="protein sequence ID" value="SHI98700.1"/>
    <property type="molecule type" value="Genomic_DNA"/>
</dbReference>